<evidence type="ECO:0000259" key="9">
    <source>
        <dbReference type="PROSITE" id="PS51755"/>
    </source>
</evidence>
<dbReference type="Gene3D" id="1.10.10.10">
    <property type="entry name" value="Winged helix-like DNA-binding domain superfamily/Winged helix DNA-binding domain"/>
    <property type="match status" value="1"/>
</dbReference>
<sequence length="232" mass="26019">MTRKILSILLIEDNFALAKQICRFLEGVGWSIDYADRGQQGIALAESNQYDVIILDLNLPDCDGLHVCQRIKQKQKKITPILMLTARDAFEDKAKGFQQGTDDYLTKPCDLRELAMRCEALSRRPQLHSAVTLKKGNVELDLRAMSVLFSGKPVKTTKIGFKILHTLVAAYPYPVARSDLISAVWEGEPPESNALKAHMYNVRKSLEQVCNKPLLTTISNVGYKLEGLEDNV</sequence>
<keyword evidence="3" id="KW-0805">Transcription regulation</keyword>
<dbReference type="GO" id="GO:0005829">
    <property type="term" value="C:cytosol"/>
    <property type="evidence" value="ECO:0007669"/>
    <property type="project" value="TreeGrafter"/>
</dbReference>
<keyword evidence="1 6" id="KW-0597">Phosphoprotein</keyword>
<name>A0A6L9MTS6_9ALTE</name>
<evidence type="ECO:0000259" key="8">
    <source>
        <dbReference type="PROSITE" id="PS50110"/>
    </source>
</evidence>
<dbReference type="PANTHER" id="PTHR48111:SF22">
    <property type="entry name" value="REGULATOR OF RPOS"/>
    <property type="match status" value="1"/>
</dbReference>
<dbReference type="SMART" id="SM00448">
    <property type="entry name" value="REC"/>
    <property type="match status" value="1"/>
</dbReference>
<dbReference type="Pfam" id="PF00486">
    <property type="entry name" value="Trans_reg_C"/>
    <property type="match status" value="1"/>
</dbReference>
<dbReference type="InterPro" id="IPR011006">
    <property type="entry name" value="CheY-like_superfamily"/>
</dbReference>
<dbReference type="InterPro" id="IPR001867">
    <property type="entry name" value="OmpR/PhoB-type_DNA-bd"/>
</dbReference>
<dbReference type="CDD" id="cd00383">
    <property type="entry name" value="trans_reg_C"/>
    <property type="match status" value="1"/>
</dbReference>
<dbReference type="GO" id="GO:0000976">
    <property type="term" value="F:transcription cis-regulatory region binding"/>
    <property type="evidence" value="ECO:0007669"/>
    <property type="project" value="TreeGrafter"/>
</dbReference>
<dbReference type="InterPro" id="IPR001789">
    <property type="entry name" value="Sig_transdc_resp-reg_receiver"/>
</dbReference>
<dbReference type="GO" id="GO:0032993">
    <property type="term" value="C:protein-DNA complex"/>
    <property type="evidence" value="ECO:0007669"/>
    <property type="project" value="TreeGrafter"/>
</dbReference>
<evidence type="ECO:0000256" key="4">
    <source>
        <dbReference type="ARBA" id="ARBA00023125"/>
    </source>
</evidence>
<dbReference type="Proteomes" id="UP000478837">
    <property type="component" value="Unassembled WGS sequence"/>
</dbReference>
<comment type="caution">
    <text evidence="10">The sequence shown here is derived from an EMBL/GenBank/DDBJ whole genome shotgun (WGS) entry which is preliminary data.</text>
</comment>
<dbReference type="InterPro" id="IPR036388">
    <property type="entry name" value="WH-like_DNA-bd_sf"/>
</dbReference>
<dbReference type="EMBL" id="JAAAWP010000003">
    <property type="protein sequence ID" value="NDW21261.1"/>
    <property type="molecule type" value="Genomic_DNA"/>
</dbReference>
<dbReference type="SUPFAM" id="SSF52172">
    <property type="entry name" value="CheY-like"/>
    <property type="match status" value="1"/>
</dbReference>
<dbReference type="Gene3D" id="3.40.50.2300">
    <property type="match status" value="1"/>
</dbReference>
<dbReference type="PROSITE" id="PS50110">
    <property type="entry name" value="RESPONSE_REGULATORY"/>
    <property type="match status" value="1"/>
</dbReference>
<gene>
    <name evidence="10" type="ORF">GTW09_06995</name>
</gene>
<feature type="domain" description="Response regulatory" evidence="8">
    <location>
        <begin position="7"/>
        <end position="122"/>
    </location>
</feature>
<dbReference type="GO" id="GO:0006355">
    <property type="term" value="P:regulation of DNA-templated transcription"/>
    <property type="evidence" value="ECO:0007669"/>
    <property type="project" value="InterPro"/>
</dbReference>
<evidence type="ECO:0000256" key="3">
    <source>
        <dbReference type="ARBA" id="ARBA00023015"/>
    </source>
</evidence>
<feature type="modified residue" description="4-aspartylphosphate" evidence="6">
    <location>
        <position position="56"/>
    </location>
</feature>
<dbReference type="SMART" id="SM00862">
    <property type="entry name" value="Trans_reg_C"/>
    <property type="match status" value="1"/>
</dbReference>
<reference evidence="10 11" key="1">
    <citation type="submission" date="2020-01" db="EMBL/GenBank/DDBJ databases">
        <title>Genomes of bacteria type strains.</title>
        <authorList>
            <person name="Chen J."/>
            <person name="Zhu S."/>
            <person name="Yang J."/>
        </authorList>
    </citation>
    <scope>NUCLEOTIDE SEQUENCE [LARGE SCALE GENOMIC DNA]</scope>
    <source>
        <strain evidence="10 11">LMG 22958</strain>
    </source>
</reference>
<dbReference type="AlphaFoldDB" id="A0A6L9MTS6"/>
<dbReference type="Gene3D" id="6.10.250.690">
    <property type="match status" value="1"/>
</dbReference>
<feature type="DNA-binding region" description="OmpR/PhoB-type" evidence="7">
    <location>
        <begin position="130"/>
        <end position="227"/>
    </location>
</feature>
<dbReference type="InterPro" id="IPR039420">
    <property type="entry name" value="WalR-like"/>
</dbReference>
<dbReference type="GO" id="GO:0000156">
    <property type="term" value="F:phosphorelay response regulator activity"/>
    <property type="evidence" value="ECO:0007669"/>
    <property type="project" value="TreeGrafter"/>
</dbReference>
<keyword evidence="4 7" id="KW-0238">DNA-binding</keyword>
<organism evidence="10 11">
    <name type="scientific">Alteromonas hispanica</name>
    <dbReference type="NCBI Taxonomy" id="315421"/>
    <lineage>
        <taxon>Bacteria</taxon>
        <taxon>Pseudomonadati</taxon>
        <taxon>Pseudomonadota</taxon>
        <taxon>Gammaproteobacteria</taxon>
        <taxon>Alteromonadales</taxon>
        <taxon>Alteromonadaceae</taxon>
        <taxon>Alteromonas/Salinimonas group</taxon>
        <taxon>Alteromonas</taxon>
    </lineage>
</organism>
<accession>A0A6L9MTS6</accession>
<proteinExistence type="predicted"/>
<evidence type="ECO:0000256" key="6">
    <source>
        <dbReference type="PROSITE-ProRule" id="PRU00169"/>
    </source>
</evidence>
<evidence type="ECO:0000256" key="1">
    <source>
        <dbReference type="ARBA" id="ARBA00022553"/>
    </source>
</evidence>
<evidence type="ECO:0000256" key="5">
    <source>
        <dbReference type="ARBA" id="ARBA00023163"/>
    </source>
</evidence>
<evidence type="ECO:0000256" key="7">
    <source>
        <dbReference type="PROSITE-ProRule" id="PRU01091"/>
    </source>
</evidence>
<keyword evidence="11" id="KW-1185">Reference proteome</keyword>
<dbReference type="PANTHER" id="PTHR48111">
    <property type="entry name" value="REGULATOR OF RPOS"/>
    <property type="match status" value="1"/>
</dbReference>
<dbReference type="PROSITE" id="PS51755">
    <property type="entry name" value="OMPR_PHOB"/>
    <property type="match status" value="1"/>
</dbReference>
<dbReference type="CDD" id="cd17624">
    <property type="entry name" value="REC_OmpR_PmrA-like"/>
    <property type="match status" value="1"/>
</dbReference>
<evidence type="ECO:0000313" key="11">
    <source>
        <dbReference type="Proteomes" id="UP000478837"/>
    </source>
</evidence>
<protein>
    <submittedName>
        <fullName evidence="10">Response regulator</fullName>
    </submittedName>
</protein>
<dbReference type="Pfam" id="PF00072">
    <property type="entry name" value="Response_reg"/>
    <property type="match status" value="1"/>
</dbReference>
<keyword evidence="5" id="KW-0804">Transcription</keyword>
<dbReference type="RefSeq" id="WP_163111168.1">
    <property type="nucleotide sequence ID" value="NZ_JAAAWP010000003.1"/>
</dbReference>
<evidence type="ECO:0000256" key="2">
    <source>
        <dbReference type="ARBA" id="ARBA00023012"/>
    </source>
</evidence>
<evidence type="ECO:0000313" key="10">
    <source>
        <dbReference type="EMBL" id="NDW21261.1"/>
    </source>
</evidence>
<keyword evidence="2" id="KW-0902">Two-component regulatory system</keyword>
<feature type="domain" description="OmpR/PhoB-type" evidence="9">
    <location>
        <begin position="130"/>
        <end position="227"/>
    </location>
</feature>